<dbReference type="PATRIC" id="fig|1359153.3.peg.1624"/>
<keyword evidence="1" id="KW-0560">Oxidoreductase</keyword>
<sequence length="63" mass="6987">MMRASTFLWILVCLLPLGAVCGHVVPGGDVPKWKFSGIFGHLIDQRCSGDIRCIERYVRVATP</sequence>
<dbReference type="Proteomes" id="UP000033385">
    <property type="component" value="Unassembled WGS sequence"/>
</dbReference>
<proteinExistence type="predicted"/>
<dbReference type="EC" id="1.10.2.2" evidence="1"/>
<comment type="caution">
    <text evidence="1">The sequence shown here is derived from an EMBL/GenBank/DDBJ whole genome shotgun (WGS) entry which is preliminary data.</text>
</comment>
<name>A0A0F3NIR1_ANAPH</name>
<gene>
    <name evidence="1" type="primary">petC</name>
    <name evidence="1" type="ORF">APHNP_1590</name>
</gene>
<dbReference type="GO" id="GO:0016491">
    <property type="term" value="F:oxidoreductase activity"/>
    <property type="evidence" value="ECO:0007669"/>
    <property type="project" value="UniProtKB-KW"/>
</dbReference>
<evidence type="ECO:0000313" key="2">
    <source>
        <dbReference type="Proteomes" id="UP000033385"/>
    </source>
</evidence>
<evidence type="ECO:0000313" key="1">
    <source>
        <dbReference type="EMBL" id="KJV67958.1"/>
    </source>
</evidence>
<organism evidence="1 2">
    <name type="scientific">Anaplasma phagocytophilum str. ApNP</name>
    <dbReference type="NCBI Taxonomy" id="1359153"/>
    <lineage>
        <taxon>Bacteria</taxon>
        <taxon>Pseudomonadati</taxon>
        <taxon>Pseudomonadota</taxon>
        <taxon>Alphaproteobacteria</taxon>
        <taxon>Rickettsiales</taxon>
        <taxon>Anaplasmataceae</taxon>
        <taxon>Anaplasma</taxon>
        <taxon>phagocytophilum group</taxon>
    </lineage>
</organism>
<dbReference type="AlphaFoldDB" id="A0A0F3NIR1"/>
<reference evidence="1 2" key="1">
    <citation type="submission" date="2015-01" db="EMBL/GenBank/DDBJ databases">
        <title>Genome Sequencing of Rickettsiales.</title>
        <authorList>
            <person name="Daugherty S.C."/>
            <person name="Su Q."/>
            <person name="Abolude K."/>
            <person name="Beier-Sexton M."/>
            <person name="Carlyon J.A."/>
            <person name="Carter R."/>
            <person name="Day N.P."/>
            <person name="Dumler S.J."/>
            <person name="Dyachenko V."/>
            <person name="Godinez A."/>
            <person name="Kurtti T.J."/>
            <person name="Lichay M."/>
            <person name="Mullins K.E."/>
            <person name="Ott S."/>
            <person name="Pappas-Brown V."/>
            <person name="Paris D.H."/>
            <person name="Patel P."/>
            <person name="Richards A.L."/>
            <person name="Sadzewicz L."/>
            <person name="Sears K."/>
            <person name="Seidman D."/>
            <person name="Sengamalay N."/>
            <person name="Stenos J."/>
            <person name="Tallon L.J."/>
            <person name="Vincent G."/>
            <person name="Fraser C.M."/>
            <person name="Munderloh U."/>
            <person name="Dunning-Hotopp J.C."/>
        </authorList>
    </citation>
    <scope>NUCLEOTIDE SEQUENCE [LARGE SCALE GENOMIC DNA]</scope>
    <source>
        <strain evidence="1 2">ApNP</strain>
    </source>
</reference>
<dbReference type="EMBL" id="LANW01000001">
    <property type="protein sequence ID" value="KJV67958.1"/>
    <property type="molecule type" value="Genomic_DNA"/>
</dbReference>
<protein>
    <submittedName>
        <fullName evidence="1">Ubiquinol-cytochrome c reductase, cytochrome c1 domain protein</fullName>
        <ecNumber evidence="1">1.10.2.2</ecNumber>
    </submittedName>
</protein>
<accession>A0A0F3NIR1</accession>